<evidence type="ECO:0000313" key="2">
    <source>
        <dbReference type="Proteomes" id="UP001320148"/>
    </source>
</evidence>
<name>A0ABM7PFP6_9BACT</name>
<dbReference type="Proteomes" id="UP001320148">
    <property type="component" value="Chromosome"/>
</dbReference>
<sequence>MKLKNECKLSQRNWAAWLWLLALVVLTTACGGGSSTNGNETLEYTGLTDQAVIDAANARSLSTQAIGLGFLDDTQSELTPIDKSVELLSGASVKGPSGIPGMGITDLLEMASEPLYTAFGPLFGGPVFNVGNIEDLIKNGATAGTPFPNISDEGSFSSTITGTMTSETNLTYEGTMTFTGATHCLSDDSLDCDEKATFNGALTYAVEFNFELPSPLPDGWDSMSPFQKVLSATEKPIPPESGTWSETEQMCYILSNITPEKIATDYHAASNGEFTVKTDLNDASYKMVRRDPVKATILNTVDGSFSKKQLRETNYDTNGYGSDTSQGSTVFSGDLYVTMEMTTIDSTTSLDFSAQDASVTVAKSDVESRTPEIAEVVEGTPIAVSANDTTTIDVTGNVSLNFSAASPSDTLDLSATLNGGTFRLSYDENTDEDRLATSTTTYNASTKVKTDNSEKQKVTIAGNLDLNGVYTTFLLTPVTQNLGLTINAGTVEFIYATSQLSTNSPETQESNATIGVIVDGDIMVTNGVEPITLVGDLAFDLETRSVRDVETPDNNAQTTTGTLTIDKLAVKTGVIDTAAKGTITFEIAYQAPAEAREIAETPTLNLAMDLLLKNNTQDKTYWLNNYKISTPLSFGDKADSPSYDVSIAVEGRYYHPDHGYVDITTGITPFIMNDGAIMEGFYRNNKPLLLQALFPIQGQLTVQGAEGTQALLEALGEEDTASGYVLPSGYTIHLDADGNGSFDASGTYDWPNLKDLIERVWLTRLLYNSSDLLFILGPK</sequence>
<organism evidence="1 2">
    <name type="scientific">Desulfoluna limicola</name>
    <dbReference type="NCBI Taxonomy" id="2810562"/>
    <lineage>
        <taxon>Bacteria</taxon>
        <taxon>Pseudomonadati</taxon>
        <taxon>Thermodesulfobacteriota</taxon>
        <taxon>Desulfobacteria</taxon>
        <taxon>Desulfobacterales</taxon>
        <taxon>Desulfolunaceae</taxon>
        <taxon>Desulfoluna</taxon>
    </lineage>
</organism>
<accession>A0ABM7PFP6</accession>
<protein>
    <submittedName>
        <fullName evidence="1">Uncharacterized protein</fullName>
    </submittedName>
</protein>
<evidence type="ECO:0000313" key="1">
    <source>
        <dbReference type="EMBL" id="BCS95896.1"/>
    </source>
</evidence>
<keyword evidence="2" id="KW-1185">Reference proteome</keyword>
<reference evidence="1 2" key="1">
    <citation type="submission" date="2021-02" db="EMBL/GenBank/DDBJ databases">
        <title>Complete genome of Desulfoluna sp. strain ASN36.</title>
        <authorList>
            <person name="Takahashi A."/>
            <person name="Kojima H."/>
            <person name="Fukui M."/>
        </authorList>
    </citation>
    <scope>NUCLEOTIDE SEQUENCE [LARGE SCALE GENOMIC DNA]</scope>
    <source>
        <strain evidence="1 2">ASN36</strain>
    </source>
</reference>
<dbReference type="PROSITE" id="PS51257">
    <property type="entry name" value="PROKAR_LIPOPROTEIN"/>
    <property type="match status" value="1"/>
</dbReference>
<dbReference type="EMBL" id="AP024488">
    <property type="protein sequence ID" value="BCS95896.1"/>
    <property type="molecule type" value="Genomic_DNA"/>
</dbReference>
<proteinExistence type="predicted"/>
<gene>
    <name evidence="1" type="ORF">DSLASN_15280</name>
</gene>